<dbReference type="Pfam" id="PF00668">
    <property type="entry name" value="Condensation"/>
    <property type="match status" value="1"/>
</dbReference>
<accession>A0ABN1WWF3</accession>
<protein>
    <recommendedName>
        <fullName evidence="2">Condensation domain-containing protein</fullName>
    </recommendedName>
</protein>
<sequence length="454" mass="49657">MSSGPERQIAFSAGKSGTAPATWGQQAIWDAVRKLGPDAPRYNVTMEFPVPPGRLVARFLGAVGQLLHLHDSLHTRLLPEEDGGLTQVLDADGTLPVVVRTCPEEDIVREGRALMAELGGLPFDCARQWPLRIGLLERDGDLRYLALSFSHTAVDGWGLRRVVADLWELTDGADPATIRELRPAVQPLEEAGYQASVRGQRQDAAARRYWANKLRSGPRQLFPVRQELPATTKFPNAVLNSPALAQALEEVAEARRTSSATVLLAAVSAMACRVSGSPDSMLQVVVNNRFLPGLAHAVSTVALEGLFHLPDVGDDFADLVRRAQATLLSTYRNAYYDKRLLDAHLADLVAQEGSIADRSCVFNDRRDLMPRQPGEEVARVPLKEALAKTTLSWPIEFDPRPHTTFAMDALNVPGSLELAMTADSRLLPRPAMERFLFGIEDLVVTEALTLNGLT</sequence>
<organism evidence="3 4">
    <name type="scientific">Kitasatospora nipponensis</name>
    <dbReference type="NCBI Taxonomy" id="258049"/>
    <lineage>
        <taxon>Bacteria</taxon>
        <taxon>Bacillati</taxon>
        <taxon>Actinomycetota</taxon>
        <taxon>Actinomycetes</taxon>
        <taxon>Kitasatosporales</taxon>
        <taxon>Streptomycetaceae</taxon>
        <taxon>Kitasatospora</taxon>
    </lineage>
</organism>
<dbReference type="SUPFAM" id="SSF52777">
    <property type="entry name" value="CoA-dependent acyltransferases"/>
    <property type="match status" value="2"/>
</dbReference>
<evidence type="ECO:0000259" key="2">
    <source>
        <dbReference type="Pfam" id="PF00668"/>
    </source>
</evidence>
<dbReference type="EMBL" id="BAAALF010000201">
    <property type="protein sequence ID" value="GAA1269514.1"/>
    <property type="molecule type" value="Genomic_DNA"/>
</dbReference>
<proteinExistence type="predicted"/>
<dbReference type="PANTHER" id="PTHR45527">
    <property type="entry name" value="NONRIBOSOMAL PEPTIDE SYNTHETASE"/>
    <property type="match status" value="1"/>
</dbReference>
<feature type="region of interest" description="Disordered" evidence="1">
    <location>
        <begin position="1"/>
        <end position="20"/>
    </location>
</feature>
<dbReference type="InterPro" id="IPR001242">
    <property type="entry name" value="Condensation_dom"/>
</dbReference>
<reference evidence="3 4" key="1">
    <citation type="journal article" date="2019" name="Int. J. Syst. Evol. Microbiol.">
        <title>The Global Catalogue of Microorganisms (GCM) 10K type strain sequencing project: providing services to taxonomists for standard genome sequencing and annotation.</title>
        <authorList>
            <consortium name="The Broad Institute Genomics Platform"/>
            <consortium name="The Broad Institute Genome Sequencing Center for Infectious Disease"/>
            <person name="Wu L."/>
            <person name="Ma J."/>
        </authorList>
    </citation>
    <scope>NUCLEOTIDE SEQUENCE [LARGE SCALE GENOMIC DNA]</scope>
    <source>
        <strain evidence="3 4">JCM 13004</strain>
    </source>
</reference>
<dbReference type="RefSeq" id="WP_344445977.1">
    <property type="nucleotide sequence ID" value="NZ_BAAALF010000201.1"/>
</dbReference>
<evidence type="ECO:0000313" key="3">
    <source>
        <dbReference type="EMBL" id="GAA1269514.1"/>
    </source>
</evidence>
<feature type="domain" description="Condensation" evidence="2">
    <location>
        <begin position="17"/>
        <end position="346"/>
    </location>
</feature>
<evidence type="ECO:0000313" key="4">
    <source>
        <dbReference type="Proteomes" id="UP001500037"/>
    </source>
</evidence>
<name>A0ABN1WWF3_9ACTN</name>
<evidence type="ECO:0000256" key="1">
    <source>
        <dbReference type="SAM" id="MobiDB-lite"/>
    </source>
</evidence>
<keyword evidence="4" id="KW-1185">Reference proteome</keyword>
<comment type="caution">
    <text evidence="3">The sequence shown here is derived from an EMBL/GenBank/DDBJ whole genome shotgun (WGS) entry which is preliminary data.</text>
</comment>
<dbReference type="Proteomes" id="UP001500037">
    <property type="component" value="Unassembled WGS sequence"/>
</dbReference>
<gene>
    <name evidence="3" type="ORF">GCM10009665_67490</name>
</gene>
<dbReference type="PANTHER" id="PTHR45527:SF1">
    <property type="entry name" value="FATTY ACID SYNTHASE"/>
    <property type="match status" value="1"/>
</dbReference>
<dbReference type="Gene3D" id="3.30.559.30">
    <property type="entry name" value="Nonribosomal peptide synthetase, condensation domain"/>
    <property type="match status" value="1"/>
</dbReference>
<dbReference type="Gene3D" id="3.30.559.10">
    <property type="entry name" value="Chloramphenicol acetyltransferase-like domain"/>
    <property type="match status" value="1"/>
</dbReference>
<dbReference type="InterPro" id="IPR023213">
    <property type="entry name" value="CAT-like_dom_sf"/>
</dbReference>